<dbReference type="Pfam" id="PF11969">
    <property type="entry name" value="DcpS_C"/>
    <property type="match status" value="1"/>
</dbReference>
<dbReference type="EnsemblMetazoa" id="AAEL014945-RC">
    <property type="protein sequence ID" value="AAEL014945-PC"/>
    <property type="gene ID" value="AAEL014945"/>
</dbReference>
<evidence type="ECO:0000256" key="7">
    <source>
        <dbReference type="ARBA" id="ARBA00023204"/>
    </source>
</evidence>
<evidence type="ECO:0000256" key="11">
    <source>
        <dbReference type="SAM" id="MobiDB-lite"/>
    </source>
</evidence>
<proteinExistence type="predicted"/>
<keyword evidence="5" id="KW-0862">Zinc</keyword>
<keyword evidence="15" id="KW-1185">Reference proteome</keyword>
<keyword evidence="8" id="KW-0539">Nucleus</keyword>
<dbReference type="InterPro" id="IPR013087">
    <property type="entry name" value="Znf_C2H2_type"/>
</dbReference>
<dbReference type="PROSITE" id="PS51084">
    <property type="entry name" value="HIT_2"/>
    <property type="match status" value="1"/>
</dbReference>
<dbReference type="SMART" id="SM00355">
    <property type="entry name" value="ZnF_C2H2"/>
    <property type="match status" value="1"/>
</dbReference>
<evidence type="ECO:0008006" key="16">
    <source>
        <dbReference type="Google" id="ProtNLM"/>
    </source>
</evidence>
<keyword evidence="9" id="KW-0863">Zinc-finger</keyword>
<dbReference type="GO" id="GO:0030983">
    <property type="term" value="F:mismatched DNA binding"/>
    <property type="evidence" value="ECO:0007669"/>
    <property type="project" value="TreeGrafter"/>
</dbReference>
<dbReference type="Gene3D" id="3.30.428.10">
    <property type="entry name" value="HIT-like"/>
    <property type="match status" value="1"/>
</dbReference>
<dbReference type="InterPro" id="IPR011146">
    <property type="entry name" value="HIT-like"/>
</dbReference>
<dbReference type="PROSITE" id="PS00028">
    <property type="entry name" value="ZINC_FINGER_C2H2_1"/>
    <property type="match status" value="1"/>
</dbReference>
<evidence type="ECO:0000256" key="6">
    <source>
        <dbReference type="ARBA" id="ARBA00023125"/>
    </source>
</evidence>
<feature type="domain" description="C2H2-type" evidence="12">
    <location>
        <begin position="164"/>
        <end position="191"/>
    </location>
</feature>
<dbReference type="GO" id="GO:0000012">
    <property type="term" value="P:single strand break repair"/>
    <property type="evidence" value="ECO:0007669"/>
    <property type="project" value="TreeGrafter"/>
</dbReference>
<dbReference type="InterPro" id="IPR032566">
    <property type="entry name" value="Znf-C2HE"/>
</dbReference>
<feature type="region of interest" description="Disordered" evidence="11">
    <location>
        <begin position="189"/>
        <end position="219"/>
    </location>
</feature>
<dbReference type="GO" id="GO:0003725">
    <property type="term" value="F:double-stranded RNA binding"/>
    <property type="evidence" value="ECO:0007669"/>
    <property type="project" value="TreeGrafter"/>
</dbReference>
<organism evidence="14 15">
    <name type="scientific">Aedes aegypti</name>
    <name type="common">Yellowfever mosquito</name>
    <name type="synonym">Culex aegypti</name>
    <dbReference type="NCBI Taxonomy" id="7159"/>
    <lineage>
        <taxon>Eukaryota</taxon>
        <taxon>Metazoa</taxon>
        <taxon>Ecdysozoa</taxon>
        <taxon>Arthropoda</taxon>
        <taxon>Hexapoda</taxon>
        <taxon>Insecta</taxon>
        <taxon>Pterygota</taxon>
        <taxon>Neoptera</taxon>
        <taxon>Endopterygota</taxon>
        <taxon>Diptera</taxon>
        <taxon>Nematocera</taxon>
        <taxon>Culicoidea</taxon>
        <taxon>Culicidae</taxon>
        <taxon>Culicinae</taxon>
        <taxon>Aedini</taxon>
        <taxon>Aedes</taxon>
        <taxon>Stegomyia</taxon>
    </lineage>
</organism>
<dbReference type="Pfam" id="PF16278">
    <property type="entry name" value="zf-C2HE"/>
    <property type="match status" value="1"/>
</dbReference>
<evidence type="ECO:0000256" key="5">
    <source>
        <dbReference type="ARBA" id="ARBA00022833"/>
    </source>
</evidence>
<dbReference type="Proteomes" id="UP000008820">
    <property type="component" value="Chromosome 1"/>
</dbReference>
<evidence type="ECO:0000256" key="1">
    <source>
        <dbReference type="ARBA" id="ARBA00004123"/>
    </source>
</evidence>
<dbReference type="GO" id="GO:1990165">
    <property type="term" value="F:single-strand break-containing DNA binding"/>
    <property type="evidence" value="ECO:0007669"/>
    <property type="project" value="TreeGrafter"/>
</dbReference>
<accession>A0A903UYU4</accession>
<dbReference type="SUPFAM" id="SSF54197">
    <property type="entry name" value="HIT-like"/>
    <property type="match status" value="1"/>
</dbReference>
<keyword evidence="3" id="KW-0227">DNA damage</keyword>
<evidence type="ECO:0000256" key="4">
    <source>
        <dbReference type="ARBA" id="ARBA00022801"/>
    </source>
</evidence>
<keyword evidence="7" id="KW-0234">DNA repair</keyword>
<dbReference type="OrthoDB" id="3512845at2759"/>
<comment type="subcellular location">
    <subcellularLocation>
        <location evidence="1">Nucleus</location>
    </subcellularLocation>
</comment>
<evidence type="ECO:0000256" key="10">
    <source>
        <dbReference type="PROSITE-ProRule" id="PRU00464"/>
    </source>
</evidence>
<dbReference type="InterPro" id="IPR036265">
    <property type="entry name" value="HIT-like_sf"/>
</dbReference>
<evidence type="ECO:0000259" key="13">
    <source>
        <dbReference type="PROSITE" id="PS51084"/>
    </source>
</evidence>
<dbReference type="AlphaFoldDB" id="A0A903UYU4"/>
<reference evidence="14 15" key="1">
    <citation type="submission" date="2017-06" db="EMBL/GenBank/DDBJ databases">
        <title>Aedes aegypti genome working group (AGWG) sequencing and assembly.</title>
        <authorList>
            <consortium name="Aedes aegypti Genome Working Group (AGWG)"/>
            <person name="Matthews B.J."/>
        </authorList>
    </citation>
    <scope>NUCLEOTIDE SEQUENCE [LARGE SCALE GENOMIC DNA]</scope>
    <source>
        <strain evidence="14 15">LVP_AGWG</strain>
    </source>
</reference>
<keyword evidence="2" id="KW-0479">Metal-binding</keyword>
<sequence length="219" mass="25458">MTGKAGWSYALIRDINSPANHIIRSELAVVIRDKYPKARHHFLVLPWANIDNVYEFSSLLQLIPVHIPLLKEMFQLAKQAIELNRCHQKEFAMGFHMRPSMHRLHLHVISKDFVSARLKTVKHWNIFRTDLFMPFESVLLELQERGHIKHRPEAYINSLMDARLECNQCDRQFDTLPALKEHLLDHLNSAGGEPITDTRRQPGTARANRWNTNKDSQAG</sequence>
<evidence type="ECO:0000259" key="12">
    <source>
        <dbReference type="PROSITE" id="PS50157"/>
    </source>
</evidence>
<dbReference type="GO" id="GO:0005634">
    <property type="term" value="C:nucleus"/>
    <property type="evidence" value="ECO:0007669"/>
    <property type="project" value="UniProtKB-SubCell"/>
</dbReference>
<dbReference type="PANTHER" id="PTHR12486:SF4">
    <property type="entry name" value="APRATAXIN"/>
    <property type="match status" value="1"/>
</dbReference>
<evidence type="ECO:0000256" key="8">
    <source>
        <dbReference type="ARBA" id="ARBA00023242"/>
    </source>
</evidence>
<evidence type="ECO:0000256" key="2">
    <source>
        <dbReference type="ARBA" id="ARBA00022723"/>
    </source>
</evidence>
<evidence type="ECO:0000313" key="15">
    <source>
        <dbReference type="Proteomes" id="UP000008820"/>
    </source>
</evidence>
<name>A0A903UYU4_AEDAE</name>
<evidence type="ECO:0000256" key="9">
    <source>
        <dbReference type="PROSITE-ProRule" id="PRU00042"/>
    </source>
</evidence>
<dbReference type="PANTHER" id="PTHR12486">
    <property type="entry name" value="APRATAXIN-RELATED"/>
    <property type="match status" value="1"/>
</dbReference>
<dbReference type="PROSITE" id="PS50157">
    <property type="entry name" value="ZINC_FINGER_C2H2_2"/>
    <property type="match status" value="1"/>
</dbReference>
<reference evidence="14" key="2">
    <citation type="submission" date="2022-10" db="UniProtKB">
        <authorList>
            <consortium name="EnsemblMetazoa"/>
        </authorList>
    </citation>
    <scope>IDENTIFICATION</scope>
    <source>
        <strain evidence="14">LVP_AGWG</strain>
    </source>
</reference>
<dbReference type="GO" id="GO:0008270">
    <property type="term" value="F:zinc ion binding"/>
    <property type="evidence" value="ECO:0007669"/>
    <property type="project" value="UniProtKB-KW"/>
</dbReference>
<dbReference type="GO" id="GO:0003697">
    <property type="term" value="F:single-stranded DNA binding"/>
    <property type="evidence" value="ECO:0007669"/>
    <property type="project" value="TreeGrafter"/>
</dbReference>
<evidence type="ECO:0000313" key="14">
    <source>
        <dbReference type="EnsemblMetazoa" id="AAEL014945-PC"/>
    </source>
</evidence>
<dbReference type="GO" id="GO:0033699">
    <property type="term" value="F:DNA 5'-adenosine monophosphate hydrolase activity"/>
    <property type="evidence" value="ECO:0007669"/>
    <property type="project" value="TreeGrafter"/>
</dbReference>
<keyword evidence="4" id="KW-0378">Hydrolase</keyword>
<keyword evidence="6" id="KW-0238">DNA-binding</keyword>
<dbReference type="FunFam" id="3.30.428.10:FF:000004">
    <property type="entry name" value="aprataxin isoform X2"/>
    <property type="match status" value="1"/>
</dbReference>
<feature type="compositionally biased region" description="Polar residues" evidence="11">
    <location>
        <begin position="209"/>
        <end position="219"/>
    </location>
</feature>
<protein>
    <recommendedName>
        <fullName evidence="16">Aprataxin</fullName>
    </recommendedName>
</protein>
<feature type="domain" description="HIT" evidence="13">
    <location>
        <begin position="8"/>
        <end position="118"/>
    </location>
</feature>
<gene>
    <name evidence="14" type="primary">5565705</name>
</gene>
<comment type="caution">
    <text evidence="10">Lacks conserved residue(s) required for the propagation of feature annotation.</text>
</comment>
<evidence type="ECO:0000256" key="3">
    <source>
        <dbReference type="ARBA" id="ARBA00022763"/>
    </source>
</evidence>